<feature type="transmembrane region" description="Helical" evidence="1">
    <location>
        <begin position="21"/>
        <end position="42"/>
    </location>
</feature>
<keyword evidence="1" id="KW-0812">Transmembrane</keyword>
<feature type="transmembrane region" description="Helical" evidence="1">
    <location>
        <begin position="118"/>
        <end position="142"/>
    </location>
</feature>
<dbReference type="RefSeq" id="WP_204542779.1">
    <property type="nucleotide sequence ID" value="NZ_JAFBFI010000008.1"/>
</dbReference>
<dbReference type="EMBL" id="JAFBFI010000008">
    <property type="protein sequence ID" value="MBM7692726.1"/>
    <property type="molecule type" value="Genomic_DNA"/>
</dbReference>
<comment type="caution">
    <text evidence="2">The sequence shown here is derived from an EMBL/GenBank/DDBJ whole genome shotgun (WGS) entry which is preliminary data.</text>
</comment>
<feature type="transmembrane region" description="Helical" evidence="1">
    <location>
        <begin position="185"/>
        <end position="205"/>
    </location>
</feature>
<proteinExistence type="predicted"/>
<name>A0ABS2QKB8_9BACI</name>
<evidence type="ECO:0000313" key="2">
    <source>
        <dbReference type="EMBL" id="MBM7692726.1"/>
    </source>
</evidence>
<keyword evidence="1" id="KW-1133">Transmembrane helix</keyword>
<feature type="transmembrane region" description="Helical" evidence="1">
    <location>
        <begin position="250"/>
        <end position="272"/>
    </location>
</feature>
<evidence type="ECO:0000256" key="1">
    <source>
        <dbReference type="SAM" id="Phobius"/>
    </source>
</evidence>
<evidence type="ECO:0008006" key="4">
    <source>
        <dbReference type="Google" id="ProtNLM"/>
    </source>
</evidence>
<dbReference type="Proteomes" id="UP000823486">
    <property type="component" value="Unassembled WGS sequence"/>
</dbReference>
<feature type="transmembrane region" description="Helical" evidence="1">
    <location>
        <begin position="217"/>
        <end position="238"/>
    </location>
</feature>
<reference evidence="2 3" key="1">
    <citation type="submission" date="2021-01" db="EMBL/GenBank/DDBJ databases">
        <title>Genomic Encyclopedia of Type Strains, Phase IV (KMG-IV): sequencing the most valuable type-strain genomes for metagenomic binning, comparative biology and taxonomic classification.</title>
        <authorList>
            <person name="Goeker M."/>
        </authorList>
    </citation>
    <scope>NUCLEOTIDE SEQUENCE [LARGE SCALE GENOMIC DNA]</scope>
    <source>
        <strain evidence="2 3">DSM 105482</strain>
    </source>
</reference>
<keyword evidence="1" id="KW-0472">Membrane</keyword>
<sequence length="278" mass="31707">MNHFFKLLNFEINRFIKIYASLLAIVIIIQTIGVAVVSNSFVNRANEMMMENRWTQEEFIKSNGKMSFSEFMNSFWFAGPIAIAATALIFYIFLIWYREWYGKNTFIYRLLMLPASRYSIYFAKALAIFLMVLGLVGVQILVLPLENELFKVIVPNALREVLAVKDLIYTNAITMVLIPSTFTQFLLHYSAGLMAVFTLFTAILMERSYRFKGIIFGVLYCAAVLALFSAPLFIAAMLDMGNMLYPMEFLMVEIVLGFIASVCSILIGHQLLTKKVSV</sequence>
<gene>
    <name evidence="2" type="ORF">JOC77_002157</name>
</gene>
<organism evidence="2 3">
    <name type="scientific">Peribacillus deserti</name>
    <dbReference type="NCBI Taxonomy" id="673318"/>
    <lineage>
        <taxon>Bacteria</taxon>
        <taxon>Bacillati</taxon>
        <taxon>Bacillota</taxon>
        <taxon>Bacilli</taxon>
        <taxon>Bacillales</taxon>
        <taxon>Bacillaceae</taxon>
        <taxon>Peribacillus</taxon>
    </lineage>
</organism>
<accession>A0ABS2QKB8</accession>
<evidence type="ECO:0000313" key="3">
    <source>
        <dbReference type="Proteomes" id="UP000823486"/>
    </source>
</evidence>
<protein>
    <recommendedName>
        <fullName evidence="4">ABC transporter permease</fullName>
    </recommendedName>
</protein>
<keyword evidence="3" id="KW-1185">Reference proteome</keyword>
<feature type="transmembrane region" description="Helical" evidence="1">
    <location>
        <begin position="75"/>
        <end position="97"/>
    </location>
</feature>